<name>A0A9X4BGQ3_9GAMM</name>
<comment type="caution">
    <text evidence="1">The sequence shown here is derived from an EMBL/GenBank/DDBJ whole genome shotgun (WGS) entry which is preliminary data.</text>
</comment>
<organism evidence="1 2">
    <name type="scientific">Tahibacter soli</name>
    <dbReference type="NCBI Taxonomy" id="2983605"/>
    <lineage>
        <taxon>Bacteria</taxon>
        <taxon>Pseudomonadati</taxon>
        <taxon>Pseudomonadota</taxon>
        <taxon>Gammaproteobacteria</taxon>
        <taxon>Lysobacterales</taxon>
        <taxon>Rhodanobacteraceae</taxon>
        <taxon>Tahibacter</taxon>
    </lineage>
</organism>
<protein>
    <submittedName>
        <fullName evidence="1">Alpha/beta hydrolase</fullName>
    </submittedName>
</protein>
<evidence type="ECO:0000313" key="1">
    <source>
        <dbReference type="EMBL" id="MDC8011846.1"/>
    </source>
</evidence>
<accession>A0A9X4BGQ3</accession>
<evidence type="ECO:0000313" key="2">
    <source>
        <dbReference type="Proteomes" id="UP001139971"/>
    </source>
</evidence>
<gene>
    <name evidence="1" type="ORF">OD750_004725</name>
</gene>
<dbReference type="Gene3D" id="3.40.50.1820">
    <property type="entry name" value="alpha/beta hydrolase"/>
    <property type="match status" value="1"/>
</dbReference>
<dbReference type="RefSeq" id="WP_263543116.1">
    <property type="nucleotide sequence ID" value="NZ_JAOVZO020000003.1"/>
</dbReference>
<dbReference type="AlphaFoldDB" id="A0A9X4BGQ3"/>
<dbReference type="GO" id="GO:0016787">
    <property type="term" value="F:hydrolase activity"/>
    <property type="evidence" value="ECO:0007669"/>
    <property type="project" value="UniProtKB-KW"/>
</dbReference>
<reference evidence="1" key="1">
    <citation type="submission" date="2023-02" db="EMBL/GenBank/DDBJ databases">
        <title>Tahibacter soli sp. nov. isolated from soil.</title>
        <authorList>
            <person name="Baek J.H."/>
            <person name="Lee J.K."/>
            <person name="Choi D.G."/>
            <person name="Jeon C.O."/>
        </authorList>
    </citation>
    <scope>NUCLEOTIDE SEQUENCE</scope>
    <source>
        <strain evidence="1">BL</strain>
    </source>
</reference>
<dbReference type="InterPro" id="IPR029058">
    <property type="entry name" value="AB_hydrolase_fold"/>
</dbReference>
<dbReference type="SUPFAM" id="SSF53474">
    <property type="entry name" value="alpha/beta-Hydrolases"/>
    <property type="match status" value="1"/>
</dbReference>
<proteinExistence type="predicted"/>
<keyword evidence="1" id="KW-0378">Hydrolase</keyword>
<dbReference type="EMBL" id="JAOVZO020000003">
    <property type="protein sequence ID" value="MDC8011846.1"/>
    <property type="molecule type" value="Genomic_DNA"/>
</dbReference>
<dbReference type="Proteomes" id="UP001139971">
    <property type="component" value="Unassembled WGS sequence"/>
</dbReference>
<sequence>MKGHVILSHGSDSGPDATKVSALAQVAESCGWRASRPDYRDLDARGMVACVAPRIARLRHKVRPGERTVFAGSSMGSFVSGLASLETTIDALFLLALPLEIPGYGAFDASRVPTWIVHGWSDELCPASEVVTFARQRRANLLMLADTHRLADHLELIGDHFRAFLRAVEAEPDLASLPDIEQT</sequence>
<keyword evidence="2" id="KW-1185">Reference proteome</keyword>